<proteinExistence type="predicted"/>
<gene>
    <name evidence="1" type="ORF">GC098_18940</name>
</gene>
<name>A0ABX1Y047_9BACL</name>
<protein>
    <recommendedName>
        <fullName evidence="3">DUF4362 domain-containing protein</fullName>
    </recommendedName>
</protein>
<dbReference type="EMBL" id="WHOA01000126">
    <property type="protein sequence ID" value="NOU73471.1"/>
    <property type="molecule type" value="Genomic_DNA"/>
</dbReference>
<organism evidence="1 2">
    <name type="scientific">Paenibacillus phytorum</name>
    <dbReference type="NCBI Taxonomy" id="2654977"/>
    <lineage>
        <taxon>Bacteria</taxon>
        <taxon>Bacillati</taxon>
        <taxon>Bacillota</taxon>
        <taxon>Bacilli</taxon>
        <taxon>Bacillales</taxon>
        <taxon>Paenibacillaceae</taxon>
        <taxon>Paenibacillus</taxon>
    </lineage>
</organism>
<evidence type="ECO:0008006" key="3">
    <source>
        <dbReference type="Google" id="ProtNLM"/>
    </source>
</evidence>
<dbReference type="RefSeq" id="WP_171644891.1">
    <property type="nucleotide sequence ID" value="NZ_WHOA01000126.1"/>
</dbReference>
<sequence length="158" mass="18487">MKKYVISSFILLLILSGVVLRKDITLFIKNIEKEFYYHSSKLTENISVILAYRGVTSNSDRYIKFIEHVQEGKSDSFTRIWFDDMKDINNFSTFHFNGKMITYVQNITYLGETSTALYTCKGIEGIKEERNTVYSFTGCTSQEKDKDTFNMEVFWIPN</sequence>
<evidence type="ECO:0000313" key="1">
    <source>
        <dbReference type="EMBL" id="NOU73471.1"/>
    </source>
</evidence>
<dbReference type="Proteomes" id="UP000616779">
    <property type="component" value="Unassembled WGS sequence"/>
</dbReference>
<comment type="caution">
    <text evidence="1">The sequence shown here is derived from an EMBL/GenBank/DDBJ whole genome shotgun (WGS) entry which is preliminary data.</text>
</comment>
<accession>A0ABX1Y047</accession>
<reference evidence="1 2" key="1">
    <citation type="submission" date="2019-10" db="EMBL/GenBank/DDBJ databases">
        <title>Description of Paenibacillus terrestris sp. nov.</title>
        <authorList>
            <person name="Carlier A."/>
            <person name="Qi S."/>
        </authorList>
    </citation>
    <scope>NUCLEOTIDE SEQUENCE [LARGE SCALE GENOMIC DNA]</scope>
    <source>
        <strain evidence="1 2">LMG 31458</strain>
    </source>
</reference>
<keyword evidence="2" id="KW-1185">Reference proteome</keyword>
<evidence type="ECO:0000313" key="2">
    <source>
        <dbReference type="Proteomes" id="UP000616779"/>
    </source>
</evidence>